<name>A0A8S1WHT6_PAROT</name>
<sequence length="91" mass="10973">MIKWIQQTININQVKQRNKVKQVNLSIQYEESVRFIAPNNIMFLIKAQDQGLINKTKDKVQIFFLSIIVIIFDLIIKLRIKFKKFYKIMEE</sequence>
<keyword evidence="1" id="KW-0812">Transmembrane</keyword>
<evidence type="ECO:0000313" key="3">
    <source>
        <dbReference type="Proteomes" id="UP000683925"/>
    </source>
</evidence>
<keyword evidence="1" id="KW-0472">Membrane</keyword>
<keyword evidence="3" id="KW-1185">Reference proteome</keyword>
<feature type="transmembrane region" description="Helical" evidence="1">
    <location>
        <begin position="62"/>
        <end position="80"/>
    </location>
</feature>
<organism evidence="2 3">
    <name type="scientific">Paramecium octaurelia</name>
    <dbReference type="NCBI Taxonomy" id="43137"/>
    <lineage>
        <taxon>Eukaryota</taxon>
        <taxon>Sar</taxon>
        <taxon>Alveolata</taxon>
        <taxon>Ciliophora</taxon>
        <taxon>Intramacronucleata</taxon>
        <taxon>Oligohymenophorea</taxon>
        <taxon>Peniculida</taxon>
        <taxon>Parameciidae</taxon>
        <taxon>Paramecium</taxon>
    </lineage>
</organism>
<keyword evidence="1" id="KW-1133">Transmembrane helix</keyword>
<dbReference type="AlphaFoldDB" id="A0A8S1WHT6"/>
<proteinExistence type="predicted"/>
<reference evidence="2" key="1">
    <citation type="submission" date="2021-01" db="EMBL/GenBank/DDBJ databases">
        <authorList>
            <consortium name="Genoscope - CEA"/>
            <person name="William W."/>
        </authorList>
    </citation>
    <scope>NUCLEOTIDE SEQUENCE</scope>
</reference>
<dbReference type="Proteomes" id="UP000683925">
    <property type="component" value="Unassembled WGS sequence"/>
</dbReference>
<comment type="caution">
    <text evidence="2">The sequence shown here is derived from an EMBL/GenBank/DDBJ whole genome shotgun (WGS) entry which is preliminary data.</text>
</comment>
<accession>A0A8S1WHT6</accession>
<dbReference type="EMBL" id="CAJJDP010000094">
    <property type="protein sequence ID" value="CAD8189608.1"/>
    <property type="molecule type" value="Genomic_DNA"/>
</dbReference>
<evidence type="ECO:0000256" key="1">
    <source>
        <dbReference type="SAM" id="Phobius"/>
    </source>
</evidence>
<protein>
    <recommendedName>
        <fullName evidence="4">Transmembrane protein</fullName>
    </recommendedName>
</protein>
<gene>
    <name evidence="2" type="ORF">POCTA_138.1.T0950144</name>
</gene>
<evidence type="ECO:0008006" key="4">
    <source>
        <dbReference type="Google" id="ProtNLM"/>
    </source>
</evidence>
<evidence type="ECO:0000313" key="2">
    <source>
        <dbReference type="EMBL" id="CAD8189608.1"/>
    </source>
</evidence>